<evidence type="ECO:0000313" key="2">
    <source>
        <dbReference type="Proteomes" id="UP000694920"/>
    </source>
</evidence>
<evidence type="ECO:0000256" key="1">
    <source>
        <dbReference type="SAM" id="Phobius"/>
    </source>
</evidence>
<proteinExistence type="predicted"/>
<evidence type="ECO:0000313" key="3">
    <source>
        <dbReference type="RefSeq" id="XP_024944142.1"/>
    </source>
</evidence>
<dbReference type="RefSeq" id="XP_024944142.1">
    <property type="nucleotide sequence ID" value="XM_025088374.1"/>
</dbReference>
<gene>
    <name evidence="3" type="primary">LOC107271120</name>
</gene>
<keyword evidence="1" id="KW-0472">Membrane</keyword>
<dbReference type="Proteomes" id="UP000694920">
    <property type="component" value="Unplaced"/>
</dbReference>
<sequence length="307" mass="35046">MSCLSALHSQVLTYLSVPHEVLFLQHKVFREYAKIAVGPDFIHTLPSFIILTAIGMTLWKNPPVLKWLDCKKSLYKTLQISVSWFLLNSCLWLWLIFQRVLYCSVWSYWSYESEYRGTSYPWWQRVWSSYYPPPVQPPVLSAGFISWIISMIVAITSLGCAISTCQVLNFLQDVVSVIQDILVLVSGYLPWSPGRMPNAIIASKQTVAEESEGSSVCDECRSELSTEVTHPRREIHPISYGTNWTPRPNFSSLKDVPRKTSMKSLRTVMGITETKEPEDKYSPRQLRHRRGCHTVIPSNSSDKSSGC</sequence>
<feature type="transmembrane region" description="Helical" evidence="1">
    <location>
        <begin position="139"/>
        <end position="162"/>
    </location>
</feature>
<keyword evidence="2" id="KW-1185">Reference proteome</keyword>
<protein>
    <submittedName>
        <fullName evidence="3">Uncharacterized protein LOC107271120</fullName>
    </submittedName>
</protein>
<reference evidence="3" key="1">
    <citation type="submission" date="2025-08" db="UniProtKB">
        <authorList>
            <consortium name="RefSeq"/>
        </authorList>
    </citation>
    <scope>IDENTIFICATION</scope>
</reference>
<name>A0AAJ7RNB2_CEPCN</name>
<organism evidence="2 3">
    <name type="scientific">Cephus cinctus</name>
    <name type="common">Wheat stem sawfly</name>
    <dbReference type="NCBI Taxonomy" id="211228"/>
    <lineage>
        <taxon>Eukaryota</taxon>
        <taxon>Metazoa</taxon>
        <taxon>Ecdysozoa</taxon>
        <taxon>Arthropoda</taxon>
        <taxon>Hexapoda</taxon>
        <taxon>Insecta</taxon>
        <taxon>Pterygota</taxon>
        <taxon>Neoptera</taxon>
        <taxon>Endopterygota</taxon>
        <taxon>Hymenoptera</taxon>
        <taxon>Cephoidea</taxon>
        <taxon>Cephidae</taxon>
        <taxon>Cephus</taxon>
    </lineage>
</organism>
<feature type="transmembrane region" description="Helical" evidence="1">
    <location>
        <begin position="80"/>
        <end position="97"/>
    </location>
</feature>
<dbReference type="KEGG" id="ccin:107271120"/>
<dbReference type="AlphaFoldDB" id="A0AAJ7RNB2"/>
<keyword evidence="1" id="KW-0812">Transmembrane</keyword>
<dbReference type="GeneID" id="107271120"/>
<keyword evidence="1" id="KW-1133">Transmembrane helix</keyword>
<accession>A0AAJ7RNB2</accession>
<feature type="transmembrane region" description="Helical" evidence="1">
    <location>
        <begin position="41"/>
        <end position="59"/>
    </location>
</feature>